<keyword evidence="2" id="KW-1185">Reference proteome</keyword>
<sequence>MHFSVPQLPEDLVAVRSREVPLYCNSQTCIVGWRFLTEGIFISFPCPCAALEPRVALVPGSSGCGITAHITTKTPSPKSSILQATILDAVEKSKYLPFIHEKQEMVLQSHLCFLFHSLAMPCVQGVENLPTESNKGCLQLV</sequence>
<organism evidence="1 2">
    <name type="scientific">Gopherus agassizii</name>
    <name type="common">Agassiz's desert tortoise</name>
    <dbReference type="NCBI Taxonomy" id="38772"/>
    <lineage>
        <taxon>Eukaryota</taxon>
        <taxon>Metazoa</taxon>
        <taxon>Chordata</taxon>
        <taxon>Craniata</taxon>
        <taxon>Vertebrata</taxon>
        <taxon>Euteleostomi</taxon>
        <taxon>Archelosauria</taxon>
        <taxon>Testudinata</taxon>
        <taxon>Testudines</taxon>
        <taxon>Cryptodira</taxon>
        <taxon>Durocryptodira</taxon>
        <taxon>Testudinoidea</taxon>
        <taxon>Testudinidae</taxon>
        <taxon>Gopherus</taxon>
    </lineage>
</organism>
<dbReference type="AlphaFoldDB" id="A0A452HMA6"/>
<reference evidence="1" key="3">
    <citation type="submission" date="2025-09" db="UniProtKB">
        <authorList>
            <consortium name="Ensembl"/>
        </authorList>
    </citation>
    <scope>IDENTIFICATION</scope>
</reference>
<evidence type="ECO:0000313" key="1">
    <source>
        <dbReference type="Ensembl" id="ENSGAGP00000016080.1"/>
    </source>
</evidence>
<name>A0A452HMA6_9SAUR</name>
<dbReference type="Proteomes" id="UP000291020">
    <property type="component" value="Unassembled WGS sequence"/>
</dbReference>
<evidence type="ECO:0000313" key="2">
    <source>
        <dbReference type="Proteomes" id="UP000291020"/>
    </source>
</evidence>
<reference evidence="1" key="2">
    <citation type="submission" date="2025-08" db="UniProtKB">
        <authorList>
            <consortium name="Ensembl"/>
        </authorList>
    </citation>
    <scope>IDENTIFICATION</scope>
</reference>
<proteinExistence type="predicted"/>
<dbReference type="Ensembl" id="ENSGAGT00000018366.1">
    <property type="protein sequence ID" value="ENSGAGP00000016080.1"/>
    <property type="gene ID" value="ENSGAGG00000012079.1"/>
</dbReference>
<accession>A0A452HMA6</accession>
<protein>
    <submittedName>
        <fullName evidence="1">Uncharacterized protein</fullName>
    </submittedName>
</protein>
<reference evidence="2" key="1">
    <citation type="journal article" date="2017" name="PLoS ONE">
        <title>The Agassiz's desert tortoise genome provides a resource for the conservation of a threatened species.</title>
        <authorList>
            <person name="Tollis M."/>
            <person name="DeNardo D.F."/>
            <person name="Cornelius J.A."/>
            <person name="Dolby G.A."/>
            <person name="Edwards T."/>
            <person name="Henen B.T."/>
            <person name="Karl A.E."/>
            <person name="Murphy R.W."/>
            <person name="Kusumi K."/>
        </authorList>
    </citation>
    <scope>NUCLEOTIDE SEQUENCE [LARGE SCALE GENOMIC DNA]</scope>
</reference>